<protein>
    <submittedName>
        <fullName evidence="3">Adenylate/guanylate cyclase domain-containing protein</fullName>
    </submittedName>
</protein>
<evidence type="ECO:0000313" key="4">
    <source>
        <dbReference type="Proteomes" id="UP000705867"/>
    </source>
</evidence>
<organism evidence="3 4">
    <name type="scientific">Candidatus Nitrobium versatile</name>
    <dbReference type="NCBI Taxonomy" id="2884831"/>
    <lineage>
        <taxon>Bacteria</taxon>
        <taxon>Pseudomonadati</taxon>
        <taxon>Nitrospirota</taxon>
        <taxon>Nitrospiria</taxon>
        <taxon>Nitrospirales</taxon>
        <taxon>Nitrospiraceae</taxon>
        <taxon>Candidatus Nitrobium</taxon>
    </lineage>
</organism>
<dbReference type="InterPro" id="IPR050697">
    <property type="entry name" value="Adenylyl/Guanylyl_Cyclase_3/4"/>
</dbReference>
<dbReference type="Proteomes" id="UP000705867">
    <property type="component" value="Unassembled WGS sequence"/>
</dbReference>
<dbReference type="SMART" id="SM00044">
    <property type="entry name" value="CYCc"/>
    <property type="match status" value="1"/>
</dbReference>
<name>A0A953M393_9BACT</name>
<dbReference type="Pfam" id="PF00211">
    <property type="entry name" value="Guanylate_cyc"/>
    <property type="match status" value="1"/>
</dbReference>
<evidence type="ECO:0000256" key="1">
    <source>
        <dbReference type="SAM" id="Phobius"/>
    </source>
</evidence>
<reference evidence="3" key="2">
    <citation type="submission" date="2021-08" db="EMBL/GenBank/DDBJ databases">
        <authorList>
            <person name="Dalcin Martins P."/>
        </authorList>
    </citation>
    <scope>NUCLEOTIDE SEQUENCE</scope>
    <source>
        <strain evidence="3">MAG_39</strain>
    </source>
</reference>
<dbReference type="CDD" id="cd07302">
    <property type="entry name" value="CHD"/>
    <property type="match status" value="1"/>
</dbReference>
<gene>
    <name evidence="3" type="ORF">K8I29_18385</name>
</gene>
<reference evidence="3" key="1">
    <citation type="journal article" date="2021" name="bioRxiv">
        <title>Unraveling nitrogen, sulfur and carbon metabolic pathways and microbial community transcriptional responses to substrate deprivation and toxicity stresses in a bioreactor mimicking anoxic brackish coastal sediment conditions.</title>
        <authorList>
            <person name="Martins P.D."/>
            <person name="Echeveste M.J."/>
            <person name="Arshad A."/>
            <person name="Kurth J."/>
            <person name="Ouboter H."/>
            <person name="Jetten M.S.M."/>
            <person name="Welte C.U."/>
        </authorList>
    </citation>
    <scope>NUCLEOTIDE SEQUENCE</scope>
    <source>
        <strain evidence="3">MAG_39</strain>
    </source>
</reference>
<accession>A0A953M393</accession>
<feature type="transmembrane region" description="Helical" evidence="1">
    <location>
        <begin position="332"/>
        <end position="348"/>
    </location>
</feature>
<dbReference type="AlphaFoldDB" id="A0A953M393"/>
<evidence type="ECO:0000313" key="3">
    <source>
        <dbReference type="EMBL" id="MBZ0158169.1"/>
    </source>
</evidence>
<dbReference type="InterPro" id="IPR007890">
    <property type="entry name" value="CHASE2"/>
</dbReference>
<dbReference type="SMART" id="SM01080">
    <property type="entry name" value="CHASE2"/>
    <property type="match status" value="1"/>
</dbReference>
<proteinExistence type="predicted"/>
<comment type="caution">
    <text evidence="3">The sequence shown here is derived from an EMBL/GenBank/DDBJ whole genome shotgun (WGS) entry which is preliminary data.</text>
</comment>
<dbReference type="InterPro" id="IPR029787">
    <property type="entry name" value="Nucleotide_cyclase"/>
</dbReference>
<dbReference type="GO" id="GO:0006171">
    <property type="term" value="P:cAMP biosynthetic process"/>
    <property type="evidence" value="ECO:0007669"/>
    <property type="project" value="TreeGrafter"/>
</dbReference>
<dbReference type="Gene3D" id="3.30.70.1230">
    <property type="entry name" value="Nucleotide cyclase"/>
    <property type="match status" value="1"/>
</dbReference>
<dbReference type="PROSITE" id="PS50125">
    <property type="entry name" value="GUANYLATE_CYCLASE_2"/>
    <property type="match status" value="1"/>
</dbReference>
<dbReference type="Pfam" id="PF05226">
    <property type="entry name" value="CHASE2"/>
    <property type="match status" value="1"/>
</dbReference>
<dbReference type="PANTHER" id="PTHR43081">
    <property type="entry name" value="ADENYLATE CYCLASE, TERMINAL-DIFFERENTIATION SPECIFIC-RELATED"/>
    <property type="match status" value="1"/>
</dbReference>
<dbReference type="GO" id="GO:0004016">
    <property type="term" value="F:adenylate cyclase activity"/>
    <property type="evidence" value="ECO:0007669"/>
    <property type="project" value="UniProtKB-ARBA"/>
</dbReference>
<feature type="domain" description="Guanylate cyclase" evidence="2">
    <location>
        <begin position="448"/>
        <end position="586"/>
    </location>
</feature>
<dbReference type="GO" id="GO:0035556">
    <property type="term" value="P:intracellular signal transduction"/>
    <property type="evidence" value="ECO:0007669"/>
    <property type="project" value="InterPro"/>
</dbReference>
<evidence type="ECO:0000259" key="2">
    <source>
        <dbReference type="PROSITE" id="PS50125"/>
    </source>
</evidence>
<dbReference type="EMBL" id="JAIOIV010000136">
    <property type="protein sequence ID" value="MBZ0158169.1"/>
    <property type="molecule type" value="Genomic_DNA"/>
</dbReference>
<dbReference type="InterPro" id="IPR001054">
    <property type="entry name" value="A/G_cyclase"/>
</dbReference>
<dbReference type="SUPFAM" id="SSF55073">
    <property type="entry name" value="Nucleotide cyclase"/>
    <property type="match status" value="1"/>
</dbReference>
<dbReference type="PANTHER" id="PTHR43081:SF1">
    <property type="entry name" value="ADENYLATE CYCLASE, TERMINAL-DIFFERENTIATION SPECIFIC"/>
    <property type="match status" value="1"/>
</dbReference>
<keyword evidence="1" id="KW-0472">Membrane</keyword>
<keyword evidence="1" id="KW-1133">Transmembrane helix</keyword>
<sequence>MRNTVHFLKSPLLASTMTGLLVCLCVIGVRSTGVFEFFELAAYDLCLASRAHSVPSVSPGSRIVLVTVTEDDIQRLGQWPLSDAVLSSLLQTLEGYRPRVIGLDIYRDIPVPPGTGRLSGIFARPHSIVSIRKMGDSGSASIAPPFMVKGDTRVGFNDVIIDNGGIVRRGLLFADDGKTVSYSFPLLLALFYLEKEGVVPRSDAEGQGYFHLGKTIFPPFEANDGGYVGADARGYQFLLDYRDAGDPFPAYTLTQVMGGGVPADVFRDRIVMIGVTAESLKDFFHTPFSRREDTERKRMSGVELHARSVSQLLRAALEGDEPLRPIREPAEWVWILFWSLAGSLLILRGRSFRKLLLLGVLSLTLLVLVTYSAFILGWWVPVVPPAVSWALSGAFGTAHAAYRERTQRTLLMQLFSRHVSPDVAEALWEQREHFMDGGRPRPQRLTVTVLFTDLKGFTSVSEMMDPQALMEWLNEYMETMARTVGEQGGVVNKYIGDAVMALFGVPLARNSEEEIRGDAVHAVRCALAMAERLKELNAQWQERNLPVAEMRIGIQTGPLVAGSLGSTQRMEYTVIGDTVNIASRLERYGKEMPESGTLSPTGPCRILIGGETRTLIGDEFLTEKVGEVVLKGKKRTVTIYAVKGSVQQESGECEAA</sequence>
<feature type="transmembrane region" description="Helical" evidence="1">
    <location>
        <begin position="355"/>
        <end position="380"/>
    </location>
</feature>
<keyword evidence="1" id="KW-0812">Transmembrane</keyword>